<proteinExistence type="inferred from homology"/>
<evidence type="ECO:0000256" key="2">
    <source>
        <dbReference type="ARBA" id="ARBA00001958"/>
    </source>
</evidence>
<evidence type="ECO:0000256" key="12">
    <source>
        <dbReference type="ARBA" id="ARBA00022958"/>
    </source>
</evidence>
<organism evidence="17 18">
    <name type="scientific">Candidatus Roizmanbacteria bacterium RIFCSPLOWO2_01_FULL_41_22</name>
    <dbReference type="NCBI Taxonomy" id="1802067"/>
    <lineage>
        <taxon>Bacteria</taxon>
        <taxon>Candidatus Roizmaniibacteriota</taxon>
    </lineage>
</organism>
<dbReference type="PANTHER" id="PTHR11964">
    <property type="entry name" value="S-ADENOSYLMETHIONINE SYNTHETASE"/>
    <property type="match status" value="1"/>
</dbReference>
<dbReference type="InterPro" id="IPR022631">
    <property type="entry name" value="ADOMET_SYNTHASE_CS"/>
</dbReference>
<dbReference type="Proteomes" id="UP000176480">
    <property type="component" value="Unassembled WGS sequence"/>
</dbReference>
<evidence type="ECO:0000259" key="16">
    <source>
        <dbReference type="Pfam" id="PF02773"/>
    </source>
</evidence>
<dbReference type="InterPro" id="IPR022629">
    <property type="entry name" value="S-AdoMet_synt_central"/>
</dbReference>
<dbReference type="InterPro" id="IPR022636">
    <property type="entry name" value="S-AdoMet_synthetase_sfam"/>
</dbReference>
<evidence type="ECO:0000256" key="6">
    <source>
        <dbReference type="ARBA" id="ARBA00022563"/>
    </source>
</evidence>
<keyword evidence="11 13" id="KW-0460">Magnesium</keyword>
<feature type="domain" description="S-adenosylmethionine synthetase central" evidence="15">
    <location>
        <begin position="99"/>
        <end position="187"/>
    </location>
</feature>
<feature type="domain" description="S-adenosylmethionine synthetase C-terminal" evidence="16">
    <location>
        <begin position="189"/>
        <end position="316"/>
    </location>
</feature>
<evidence type="ECO:0000313" key="17">
    <source>
        <dbReference type="EMBL" id="OGK51295.1"/>
    </source>
</evidence>
<gene>
    <name evidence="17" type="ORF">A2966_03610</name>
</gene>
<evidence type="ECO:0000256" key="10">
    <source>
        <dbReference type="ARBA" id="ARBA00022840"/>
    </source>
</evidence>
<keyword evidence="6" id="KW-0554">One-carbon metabolism</keyword>
<keyword evidence="9" id="KW-0547">Nucleotide-binding</keyword>
<protein>
    <recommendedName>
        <fullName evidence="5">methionine adenosyltransferase</fullName>
        <ecNumber evidence="5">2.5.1.6</ecNumber>
    </recommendedName>
</protein>
<dbReference type="STRING" id="1802067.A2966_03610"/>
<evidence type="ECO:0000256" key="1">
    <source>
        <dbReference type="ARBA" id="ARBA00001946"/>
    </source>
</evidence>
<dbReference type="InterPro" id="IPR022630">
    <property type="entry name" value="S-AdoMet_synt_C"/>
</dbReference>
<dbReference type="GO" id="GO:0004478">
    <property type="term" value="F:methionine adenosyltransferase activity"/>
    <property type="evidence" value="ECO:0007669"/>
    <property type="project" value="UniProtKB-EC"/>
</dbReference>
<dbReference type="InterPro" id="IPR002133">
    <property type="entry name" value="S-AdoMet_synthetase"/>
</dbReference>
<evidence type="ECO:0000256" key="4">
    <source>
        <dbReference type="ARBA" id="ARBA00009685"/>
    </source>
</evidence>
<comment type="subcellular location">
    <subcellularLocation>
        <location evidence="13">Cytoplasm</location>
    </subcellularLocation>
</comment>
<evidence type="ECO:0000313" key="18">
    <source>
        <dbReference type="Proteomes" id="UP000176480"/>
    </source>
</evidence>
<dbReference type="GO" id="GO:0046872">
    <property type="term" value="F:metal ion binding"/>
    <property type="evidence" value="ECO:0007669"/>
    <property type="project" value="UniProtKB-KW"/>
</dbReference>
<feature type="domain" description="S-adenosylmethionine synthetase N-terminal" evidence="14">
    <location>
        <begin position="4"/>
        <end position="75"/>
    </location>
</feature>
<evidence type="ECO:0000256" key="7">
    <source>
        <dbReference type="ARBA" id="ARBA00022679"/>
    </source>
</evidence>
<dbReference type="AlphaFoldDB" id="A0A1F7J6Q3"/>
<dbReference type="Pfam" id="PF00438">
    <property type="entry name" value="S-AdoMet_synt_N"/>
    <property type="match status" value="1"/>
</dbReference>
<evidence type="ECO:0000256" key="9">
    <source>
        <dbReference type="ARBA" id="ARBA00022741"/>
    </source>
</evidence>
<dbReference type="InterPro" id="IPR022628">
    <property type="entry name" value="S-AdoMet_synt_N"/>
</dbReference>
<keyword evidence="8 13" id="KW-0479">Metal-binding</keyword>
<dbReference type="GO" id="GO:0005524">
    <property type="term" value="F:ATP binding"/>
    <property type="evidence" value="ECO:0007669"/>
    <property type="project" value="UniProtKB-KW"/>
</dbReference>
<evidence type="ECO:0000256" key="5">
    <source>
        <dbReference type="ARBA" id="ARBA00012828"/>
    </source>
</evidence>
<evidence type="ECO:0000256" key="11">
    <source>
        <dbReference type="ARBA" id="ARBA00022842"/>
    </source>
</evidence>
<dbReference type="GO" id="GO:0006556">
    <property type="term" value="P:S-adenosylmethionine biosynthetic process"/>
    <property type="evidence" value="ECO:0007669"/>
    <property type="project" value="UniProtKB-UniPathway"/>
</dbReference>
<evidence type="ECO:0000256" key="13">
    <source>
        <dbReference type="RuleBase" id="RU000542"/>
    </source>
</evidence>
<keyword evidence="12 13" id="KW-0630">Potassium</keyword>
<comment type="subunit">
    <text evidence="13">Homotetramer.</text>
</comment>
<dbReference type="GO" id="GO:0006730">
    <property type="term" value="P:one-carbon metabolic process"/>
    <property type="evidence" value="ECO:0007669"/>
    <property type="project" value="UniProtKB-KW"/>
</dbReference>
<name>A0A1F7J6Q3_9BACT</name>
<evidence type="ECO:0000256" key="3">
    <source>
        <dbReference type="ARBA" id="ARBA00005224"/>
    </source>
</evidence>
<reference evidence="17 18" key="1">
    <citation type="journal article" date="2016" name="Nat. Commun.">
        <title>Thousands of microbial genomes shed light on interconnected biogeochemical processes in an aquifer system.</title>
        <authorList>
            <person name="Anantharaman K."/>
            <person name="Brown C.T."/>
            <person name="Hug L.A."/>
            <person name="Sharon I."/>
            <person name="Castelle C.J."/>
            <person name="Probst A.J."/>
            <person name="Thomas B.C."/>
            <person name="Singh A."/>
            <person name="Wilkins M.J."/>
            <person name="Karaoz U."/>
            <person name="Brodie E.L."/>
            <person name="Williams K.H."/>
            <person name="Hubbard S.S."/>
            <person name="Banfield J.F."/>
        </authorList>
    </citation>
    <scope>NUCLEOTIDE SEQUENCE [LARGE SCALE GENOMIC DNA]</scope>
</reference>
<dbReference type="Gene3D" id="3.30.300.10">
    <property type="match status" value="3"/>
</dbReference>
<dbReference type="SUPFAM" id="SSF55973">
    <property type="entry name" value="S-adenosylmethionine synthetase"/>
    <property type="match status" value="3"/>
</dbReference>
<sequence length="320" mass="35321">MKKYIAESVTYLHPDKICDQISDLLLDEYLKVDPRARVAIETIGGHGQIGLYGEVTAKSEVNIKKIVKDYYKKLTDQNIRVQSFITVQSPEIAQGVDNGGAGDQGIMVGYACNENEQLIPQEMYLARKLLEGFDVDAKSQVTIEKGQVSSVVLSVQGKTREELISRVLESGIKVNKKQIYANNTGSFEIGGFDADSGCTGRKIVVDAYGPRVPVGGGAFSGKDATKVDRSAAYMARWIALKLLKKYGAKEVLVYIGYVIGKAEPLIKMALVDGRKTSFRYDCRPQAIIERFDLRKPIFLETAKEGHTGRIGINSWETIVL</sequence>
<comment type="cofactor">
    <cofactor evidence="2">
        <name>K(+)</name>
        <dbReference type="ChEBI" id="CHEBI:29103"/>
    </cofactor>
</comment>
<comment type="similarity">
    <text evidence="4">Belongs to the AdoMet synthase family.</text>
</comment>
<comment type="caution">
    <text evidence="17">The sequence shown here is derived from an EMBL/GenBank/DDBJ whole genome shotgun (WGS) entry which is preliminary data.</text>
</comment>
<evidence type="ECO:0000259" key="14">
    <source>
        <dbReference type="Pfam" id="PF00438"/>
    </source>
</evidence>
<evidence type="ECO:0000259" key="15">
    <source>
        <dbReference type="Pfam" id="PF02772"/>
    </source>
</evidence>
<evidence type="ECO:0000256" key="8">
    <source>
        <dbReference type="ARBA" id="ARBA00022723"/>
    </source>
</evidence>
<dbReference type="EC" id="2.5.1.6" evidence="5"/>
<dbReference type="GO" id="GO:0005737">
    <property type="term" value="C:cytoplasm"/>
    <property type="evidence" value="ECO:0007669"/>
    <property type="project" value="UniProtKB-SubCell"/>
</dbReference>
<comment type="cofactor">
    <cofactor evidence="1">
        <name>Mg(2+)</name>
        <dbReference type="ChEBI" id="CHEBI:18420"/>
    </cofactor>
</comment>
<keyword evidence="10" id="KW-0067">ATP-binding</keyword>
<accession>A0A1F7J6Q3</accession>
<dbReference type="PROSITE" id="PS00376">
    <property type="entry name" value="ADOMET_SYNTHASE_1"/>
    <property type="match status" value="1"/>
</dbReference>
<dbReference type="EMBL" id="MGAR01000032">
    <property type="protein sequence ID" value="OGK51295.1"/>
    <property type="molecule type" value="Genomic_DNA"/>
</dbReference>
<dbReference type="UniPathway" id="UPA00315">
    <property type="reaction ID" value="UER00080"/>
</dbReference>
<dbReference type="Pfam" id="PF02772">
    <property type="entry name" value="S-AdoMet_synt_M"/>
    <property type="match status" value="1"/>
</dbReference>
<dbReference type="Pfam" id="PF02773">
    <property type="entry name" value="S-AdoMet_synt_C"/>
    <property type="match status" value="1"/>
</dbReference>
<dbReference type="PROSITE" id="PS00377">
    <property type="entry name" value="ADOMET_SYNTHASE_2"/>
    <property type="match status" value="1"/>
</dbReference>
<keyword evidence="7" id="KW-0808">Transferase</keyword>
<comment type="pathway">
    <text evidence="3">Amino-acid biosynthesis; S-adenosyl-L-methionine biosynthesis; S-adenosyl-L-methionine from L-methionine: step 1/1.</text>
</comment>